<accession>A0ABN3UZ07</accession>
<dbReference type="EMBL" id="BAAAVM010000107">
    <property type="protein sequence ID" value="GAA2771640.1"/>
    <property type="molecule type" value="Genomic_DNA"/>
</dbReference>
<evidence type="ECO:0000313" key="2">
    <source>
        <dbReference type="EMBL" id="GAA2771640.1"/>
    </source>
</evidence>
<organism evidence="2 3">
    <name type="scientific">Streptomyces rameus</name>
    <dbReference type="NCBI Taxonomy" id="68261"/>
    <lineage>
        <taxon>Bacteria</taxon>
        <taxon>Bacillati</taxon>
        <taxon>Actinomycetota</taxon>
        <taxon>Actinomycetes</taxon>
        <taxon>Kitasatosporales</taxon>
        <taxon>Streptomycetaceae</taxon>
        <taxon>Streptomyces</taxon>
    </lineage>
</organism>
<evidence type="ECO:0000313" key="3">
    <source>
        <dbReference type="Proteomes" id="UP001500893"/>
    </source>
</evidence>
<reference evidence="2 3" key="1">
    <citation type="journal article" date="2019" name="Int. J. Syst. Evol. Microbiol.">
        <title>The Global Catalogue of Microorganisms (GCM) 10K type strain sequencing project: providing services to taxonomists for standard genome sequencing and annotation.</title>
        <authorList>
            <consortium name="The Broad Institute Genomics Platform"/>
            <consortium name="The Broad Institute Genome Sequencing Center for Infectious Disease"/>
            <person name="Wu L."/>
            <person name="Ma J."/>
        </authorList>
    </citation>
    <scope>NUCLEOTIDE SEQUENCE [LARGE SCALE GENOMIC DNA]</scope>
    <source>
        <strain evidence="2 3">JCM 11574</strain>
    </source>
</reference>
<proteinExistence type="predicted"/>
<dbReference type="Proteomes" id="UP001500893">
    <property type="component" value="Unassembled WGS sequence"/>
</dbReference>
<gene>
    <name evidence="2" type="ORF">GCM10010521_56810</name>
</gene>
<comment type="caution">
    <text evidence="2">The sequence shown here is derived from an EMBL/GenBank/DDBJ whole genome shotgun (WGS) entry which is preliminary data.</text>
</comment>
<keyword evidence="3" id="KW-1185">Reference proteome</keyword>
<feature type="region of interest" description="Disordered" evidence="1">
    <location>
        <begin position="48"/>
        <end position="81"/>
    </location>
</feature>
<sequence length="81" mass="9202">MEASQKATHDTASSEGTAMYEYELHRIRSAELRRTAQRERLAREVVRARRAARRAQSAGHGTPAAEPHTDRPRRLRLPRAA</sequence>
<name>A0ABN3UZ07_9ACTN</name>
<protein>
    <submittedName>
        <fullName evidence="2">Uncharacterized protein</fullName>
    </submittedName>
</protein>
<evidence type="ECO:0000256" key="1">
    <source>
        <dbReference type="SAM" id="MobiDB-lite"/>
    </source>
</evidence>